<reference evidence="2 3" key="1">
    <citation type="submission" date="2020-08" db="EMBL/GenBank/DDBJ databases">
        <title>Sequencing the genomes of 1000 actinobacteria strains.</title>
        <authorList>
            <person name="Klenk H.-P."/>
        </authorList>
    </citation>
    <scope>NUCLEOTIDE SEQUENCE [LARGE SCALE GENOMIC DNA]</scope>
    <source>
        <strain evidence="2 3">DSM 45809</strain>
    </source>
</reference>
<name>A0A7W7H071_9ACTN</name>
<protein>
    <recommendedName>
        <fullName evidence="1">DUF4253 domain-containing protein</fullName>
    </recommendedName>
</protein>
<dbReference type="AlphaFoldDB" id="A0A7W7H071"/>
<comment type="caution">
    <text evidence="2">The sequence shown here is derived from an EMBL/GenBank/DDBJ whole genome shotgun (WGS) entry which is preliminary data.</text>
</comment>
<accession>A0A7W7H071</accession>
<proteinExistence type="predicted"/>
<gene>
    <name evidence="2" type="ORF">BJY16_005024</name>
</gene>
<dbReference type="Pfam" id="PF14062">
    <property type="entry name" value="DUF4253"/>
    <property type="match status" value="1"/>
</dbReference>
<evidence type="ECO:0000313" key="3">
    <source>
        <dbReference type="Proteomes" id="UP000546162"/>
    </source>
</evidence>
<keyword evidence="3" id="KW-1185">Reference proteome</keyword>
<dbReference type="InterPro" id="IPR025349">
    <property type="entry name" value="DUF4253"/>
</dbReference>
<feature type="domain" description="DUF4253" evidence="1">
    <location>
        <begin position="136"/>
        <end position="243"/>
    </location>
</feature>
<organism evidence="2 3">
    <name type="scientific">Actinoplanes octamycinicus</name>
    <dbReference type="NCBI Taxonomy" id="135948"/>
    <lineage>
        <taxon>Bacteria</taxon>
        <taxon>Bacillati</taxon>
        <taxon>Actinomycetota</taxon>
        <taxon>Actinomycetes</taxon>
        <taxon>Micromonosporales</taxon>
        <taxon>Micromonosporaceae</taxon>
        <taxon>Actinoplanes</taxon>
    </lineage>
</organism>
<sequence length="243" mass="26828">MIDLPPTVTLFTTPGGVEVAGFPAAGDEALRWWERLRAAYPASGRWPLLIEDDTPEYLEDSFTYASVAESLEQARTLDGAALLAADGERELAGLPADLAVAVRRELAGEGTWPAEPERPGFGLPFFRSGQPAQVTVALVPVAEPWLIPVTLHYGGWNKYPAPGEHAAIMRYWQQRYGAEPVVLTGTTVEYAVARPPLTRPDALALAWEYRLYNDGEYDLYRAETLTDLAGGLLGNPVWRMWWD</sequence>
<evidence type="ECO:0000313" key="2">
    <source>
        <dbReference type="EMBL" id="MBB4741565.1"/>
    </source>
</evidence>
<dbReference type="RefSeq" id="WP_185042029.1">
    <property type="nucleotide sequence ID" value="NZ_BAABFG010000005.1"/>
</dbReference>
<evidence type="ECO:0000259" key="1">
    <source>
        <dbReference type="Pfam" id="PF14062"/>
    </source>
</evidence>
<dbReference type="EMBL" id="JACHNB010000001">
    <property type="protein sequence ID" value="MBB4741565.1"/>
    <property type="molecule type" value="Genomic_DNA"/>
</dbReference>
<dbReference type="Proteomes" id="UP000546162">
    <property type="component" value="Unassembled WGS sequence"/>
</dbReference>